<dbReference type="AlphaFoldDB" id="A4SEX3"/>
<dbReference type="InterPro" id="IPR001882">
    <property type="entry name" value="Biotin_BS"/>
</dbReference>
<evidence type="ECO:0000256" key="1">
    <source>
        <dbReference type="ARBA" id="ARBA00023267"/>
    </source>
</evidence>
<organism evidence="4">
    <name type="scientific">Chlorobium phaeovibrioides (strain DSM 265 / 1930)</name>
    <name type="common">Prosthecochloris vibrioformis (strain DSM 265)</name>
    <dbReference type="NCBI Taxonomy" id="290318"/>
    <lineage>
        <taxon>Bacteria</taxon>
        <taxon>Pseudomonadati</taxon>
        <taxon>Chlorobiota</taxon>
        <taxon>Chlorobiia</taxon>
        <taxon>Chlorobiales</taxon>
        <taxon>Chlorobiaceae</taxon>
        <taxon>Chlorobium/Pelodictyon group</taxon>
        <taxon>Chlorobium</taxon>
    </lineage>
</organism>
<dbReference type="PANTHER" id="PTHR43778">
    <property type="entry name" value="PYRUVATE CARBOXYLASE"/>
    <property type="match status" value="1"/>
</dbReference>
<dbReference type="GO" id="GO:0006094">
    <property type="term" value="P:gluconeogenesis"/>
    <property type="evidence" value="ECO:0007669"/>
    <property type="project" value="TreeGrafter"/>
</dbReference>
<dbReference type="GO" id="GO:0005737">
    <property type="term" value="C:cytoplasm"/>
    <property type="evidence" value="ECO:0007669"/>
    <property type="project" value="TreeGrafter"/>
</dbReference>
<gene>
    <name evidence="4" type="ordered locus">Cvib_1018</name>
</gene>
<feature type="domain" description="Lipoyl-binding" evidence="2">
    <location>
        <begin position="545"/>
        <end position="618"/>
    </location>
</feature>
<accession>A4SEX3</accession>
<protein>
    <submittedName>
        <fullName evidence="4">Biotin/lipoyl attachment domain-containing protein</fullName>
    </submittedName>
</protein>
<dbReference type="Gene3D" id="3.20.20.70">
    <property type="entry name" value="Aldolase class I"/>
    <property type="match status" value="1"/>
</dbReference>
<dbReference type="OrthoDB" id="9807469at2"/>
<evidence type="ECO:0000259" key="2">
    <source>
        <dbReference type="PROSITE" id="PS50968"/>
    </source>
</evidence>
<dbReference type="KEGG" id="pvi:Cvib_1018"/>
<evidence type="ECO:0000313" key="4">
    <source>
        <dbReference type="EMBL" id="ABP37032.1"/>
    </source>
</evidence>
<dbReference type="SUPFAM" id="SSF89000">
    <property type="entry name" value="post-HMGL domain-like"/>
    <property type="match status" value="1"/>
</dbReference>
<name>A4SEX3_CHLPM</name>
<sequence>MKRIQFMDVSFRDGFQSCYGARVKTADFIPALEAAVAAGTDNFEIGGGARFQSLYFYCQEDAFEMMDAARKVVGPDINLQTLSRGANVVGLVSQSRDIIDLHARMFKKHGITTIRNFDALMDVRNIAYSGQCIHNAGLKHQVVIALMGLPPGLSEKYCHTPQFYLDKLREILDAGIPFDSVAFKDASGVTTPAVVFESIKGARKMLPEGTIIEFHTHDTAGMGVACNFAAIEGGADIIDLAMAPVSGGTAEVDILTMWHRMRGTDYTLDIDPEKYIEVEALFAERMEKYYMPPEAKEVNPVIPFSPMPGGALTANTQMMRDNNTLHLFPEVIRNMREVVAKGGFGSSVTPVSQFYFQQAFANTVQGPWTKITDSYGKMVLGYFGKTPAEPDPEVVRLASEQLGLEPTTEDVHDINDRNAELGMDYNRGLLEKAGLPATEENIFIAATCGAKGIGFLKGDRPLGIRYKDDVEAEMVAKVAAKSGKSDKKNVNQRLNELIVKPEKSCMSNYIVTVDGKSFNVSVADSAAGAAPVAAAAKPVAVAPEAAGEGVAVEASLPGNVVAISVEIGDTVGEGDDIVVIEAMKMESPVKSPKAGRVVSIEVSVGDTVATGDVLLYIA</sequence>
<dbReference type="HOGENOM" id="CLU_000395_4_3_10"/>
<dbReference type="InterPro" id="IPR055268">
    <property type="entry name" value="PCB-like"/>
</dbReference>
<dbReference type="EMBL" id="CP000607">
    <property type="protein sequence ID" value="ABP37032.1"/>
    <property type="molecule type" value="Genomic_DNA"/>
</dbReference>
<dbReference type="InterPro" id="IPR000891">
    <property type="entry name" value="PYR_CT"/>
</dbReference>
<dbReference type="CDD" id="cd06850">
    <property type="entry name" value="biotinyl_domain"/>
    <property type="match status" value="1"/>
</dbReference>
<dbReference type="eggNOG" id="COG5016">
    <property type="taxonomic scope" value="Bacteria"/>
</dbReference>
<dbReference type="Pfam" id="PF02436">
    <property type="entry name" value="PYC_OADA"/>
    <property type="match status" value="1"/>
</dbReference>
<dbReference type="InterPro" id="IPR000089">
    <property type="entry name" value="Biotin_lipoyl"/>
</dbReference>
<evidence type="ECO:0000259" key="3">
    <source>
        <dbReference type="PROSITE" id="PS50991"/>
    </source>
</evidence>
<dbReference type="PANTHER" id="PTHR43778:SF2">
    <property type="entry name" value="PYRUVATE CARBOXYLASE, MITOCHONDRIAL"/>
    <property type="match status" value="1"/>
</dbReference>
<dbReference type="CDD" id="cd07937">
    <property type="entry name" value="DRE_TIM_PC_TC_5S"/>
    <property type="match status" value="1"/>
</dbReference>
<dbReference type="SUPFAM" id="SSF51569">
    <property type="entry name" value="Aldolase"/>
    <property type="match status" value="1"/>
</dbReference>
<dbReference type="SUPFAM" id="SSF51230">
    <property type="entry name" value="Single hybrid motif"/>
    <property type="match status" value="1"/>
</dbReference>
<dbReference type="eggNOG" id="COG0511">
    <property type="taxonomic scope" value="Bacteria"/>
</dbReference>
<dbReference type="GO" id="GO:0004736">
    <property type="term" value="F:pyruvate carboxylase activity"/>
    <property type="evidence" value="ECO:0007669"/>
    <property type="project" value="UniProtKB-ARBA"/>
</dbReference>
<dbReference type="Pfam" id="PF00682">
    <property type="entry name" value="HMGL-like"/>
    <property type="match status" value="1"/>
</dbReference>
<dbReference type="Pfam" id="PF00364">
    <property type="entry name" value="Biotin_lipoyl"/>
    <property type="match status" value="1"/>
</dbReference>
<dbReference type="InterPro" id="IPR003379">
    <property type="entry name" value="Carboxylase_cons_dom"/>
</dbReference>
<keyword evidence="1" id="KW-0092">Biotin</keyword>
<reference evidence="4" key="1">
    <citation type="submission" date="2007-03" db="EMBL/GenBank/DDBJ databases">
        <title>Complete sequence of Prosthecochloris vibrioformis DSM 265.</title>
        <authorList>
            <consortium name="US DOE Joint Genome Institute"/>
            <person name="Copeland A."/>
            <person name="Lucas S."/>
            <person name="Lapidus A."/>
            <person name="Barry K."/>
            <person name="Detter J.C."/>
            <person name="Glavina del Rio T."/>
            <person name="Hammon N."/>
            <person name="Israni S."/>
            <person name="Pitluck S."/>
            <person name="Schmutz J."/>
            <person name="Larimer F."/>
            <person name="Land M."/>
            <person name="Hauser L."/>
            <person name="Mikhailova N."/>
            <person name="Li T."/>
            <person name="Overmann J."/>
            <person name="Schuster S.C."/>
            <person name="Bryant D.A."/>
            <person name="Richardson P."/>
        </authorList>
    </citation>
    <scope>NUCLEOTIDE SEQUENCE [LARGE SCALE GENOMIC DNA]</scope>
    <source>
        <strain evidence="4">DSM 265</strain>
    </source>
</reference>
<proteinExistence type="predicted"/>
<dbReference type="InterPro" id="IPR011053">
    <property type="entry name" value="Single_hybrid_motif"/>
</dbReference>
<dbReference type="InterPro" id="IPR013785">
    <property type="entry name" value="Aldolase_TIM"/>
</dbReference>
<dbReference type="STRING" id="290318.Cvib_1018"/>
<dbReference type="Gene3D" id="2.40.50.100">
    <property type="match status" value="1"/>
</dbReference>
<dbReference type="PROSITE" id="PS50991">
    <property type="entry name" value="PYR_CT"/>
    <property type="match status" value="1"/>
</dbReference>
<feature type="domain" description="Pyruvate carboxyltransferase" evidence="3">
    <location>
        <begin position="4"/>
        <end position="276"/>
    </location>
</feature>
<dbReference type="PROSITE" id="PS50968">
    <property type="entry name" value="BIOTINYL_LIPOYL"/>
    <property type="match status" value="1"/>
</dbReference>
<dbReference type="PROSITE" id="PS00188">
    <property type="entry name" value="BIOTIN"/>
    <property type="match status" value="1"/>
</dbReference>